<dbReference type="EMBL" id="JASBWU010000004">
    <property type="protein sequence ID" value="KAJ9122276.1"/>
    <property type="molecule type" value="Genomic_DNA"/>
</dbReference>
<reference evidence="1" key="1">
    <citation type="submission" date="2023-04" db="EMBL/GenBank/DDBJ databases">
        <title>Draft Genome sequencing of Naganishia species isolated from polar environments using Oxford Nanopore Technology.</title>
        <authorList>
            <person name="Leo P."/>
            <person name="Venkateswaran K."/>
        </authorList>
    </citation>
    <scope>NUCLEOTIDE SEQUENCE</scope>
    <source>
        <strain evidence="1">MNA-CCFEE 5425</strain>
    </source>
</reference>
<sequence length="609" mass="67233">MMRIASLLLGCPAARSCPSAASYNQYSKPFSRILLKRRQPSRCATYSTGSSNLPNRTSTVAKTGKSHFANGPISYFSSASTLQHDSTVRSPLGGALGGELGFFGSNGVRGNGDELQGGAKGQMLRRPDNLSQSSEQGSSSWKGKAPERTLQSEERPTLQTLEVEEQIRQQSLSSRSHSMPKPYRYHLPGFPDIDLPPIQPPIQDMDAYKAYPPLTLSRLYKIYLQLAKNRLSVLVTLTSTTGLALSPLPLSIPLLLALTTGTYLTSAAANTFNQIVESPLDAQTPRTRSRPLVARRITSWHAAVFGVTCALVGGGILYYGCNPTTAALGIGNMVLYAGVYTPLKRFSVLNTWVGAVVGAIPPMMGWTATGAGIWPSREEPIKLFGLPSWMTGMLGFNTDDPDSSPEEEDAVRINGVSQHESRKPIWMYPADATIIDYARGTVIPASEISTPNPLVPWTLFMLLFSWQFPHFNSLSYLIRRAYALSCYRMLSVTNVQKNAVVSLRHSFLLLPFCSLIAPMTGAVTWTFALTSAIPNGVMLGRAWQFWRRMNDKTARRLFWVSLWQLPVVLVLTMVHKTDSTWGDALDVTQWYRRWTSKPEESQPVDKRVV</sequence>
<organism evidence="1 2">
    <name type="scientific">Naganishia vaughanmartiniae</name>
    <dbReference type="NCBI Taxonomy" id="1424756"/>
    <lineage>
        <taxon>Eukaryota</taxon>
        <taxon>Fungi</taxon>
        <taxon>Dikarya</taxon>
        <taxon>Basidiomycota</taxon>
        <taxon>Agaricomycotina</taxon>
        <taxon>Tremellomycetes</taxon>
        <taxon>Filobasidiales</taxon>
        <taxon>Filobasidiaceae</taxon>
        <taxon>Naganishia</taxon>
    </lineage>
</organism>
<keyword evidence="2" id="KW-1185">Reference proteome</keyword>
<evidence type="ECO:0000313" key="1">
    <source>
        <dbReference type="EMBL" id="KAJ9122276.1"/>
    </source>
</evidence>
<accession>A0ACC2XGW4</accession>
<proteinExistence type="predicted"/>
<name>A0ACC2XGW4_9TREE</name>
<dbReference type="Proteomes" id="UP001243375">
    <property type="component" value="Unassembled WGS sequence"/>
</dbReference>
<gene>
    <name evidence="1" type="ORF">QFC22_001696</name>
</gene>
<comment type="caution">
    <text evidence="1">The sequence shown here is derived from an EMBL/GenBank/DDBJ whole genome shotgun (WGS) entry which is preliminary data.</text>
</comment>
<evidence type="ECO:0000313" key="2">
    <source>
        <dbReference type="Proteomes" id="UP001243375"/>
    </source>
</evidence>
<protein>
    <submittedName>
        <fullName evidence="1">Uncharacterized protein</fullName>
    </submittedName>
</protein>